<dbReference type="InParanoid" id="A0A1X7SQY1"/>
<keyword evidence="1" id="KW-0472">Membrane</keyword>
<reference evidence="2" key="1">
    <citation type="submission" date="2017-05" db="UniProtKB">
        <authorList>
            <consortium name="EnsemblMetazoa"/>
        </authorList>
    </citation>
    <scope>IDENTIFICATION</scope>
</reference>
<dbReference type="EnsemblMetazoa" id="Aqu2.1.04490_001">
    <property type="protein sequence ID" value="Aqu2.1.04490_001"/>
    <property type="gene ID" value="Aqu2.1.04490"/>
</dbReference>
<feature type="transmembrane region" description="Helical" evidence="1">
    <location>
        <begin position="6"/>
        <end position="27"/>
    </location>
</feature>
<keyword evidence="1" id="KW-0812">Transmembrane</keyword>
<feature type="transmembrane region" description="Helical" evidence="1">
    <location>
        <begin position="74"/>
        <end position="95"/>
    </location>
</feature>
<protein>
    <submittedName>
        <fullName evidence="2">Uncharacterized protein</fullName>
    </submittedName>
</protein>
<organism evidence="2">
    <name type="scientific">Amphimedon queenslandica</name>
    <name type="common">Sponge</name>
    <dbReference type="NCBI Taxonomy" id="400682"/>
    <lineage>
        <taxon>Eukaryota</taxon>
        <taxon>Metazoa</taxon>
        <taxon>Porifera</taxon>
        <taxon>Demospongiae</taxon>
        <taxon>Heteroscleromorpha</taxon>
        <taxon>Haplosclerida</taxon>
        <taxon>Niphatidae</taxon>
        <taxon>Amphimedon</taxon>
    </lineage>
</organism>
<evidence type="ECO:0000313" key="2">
    <source>
        <dbReference type="EnsemblMetazoa" id="Aqu2.1.04490_001"/>
    </source>
</evidence>
<feature type="transmembrane region" description="Helical" evidence="1">
    <location>
        <begin position="47"/>
        <end position="68"/>
    </location>
</feature>
<accession>A0A1X7SQY1</accession>
<sequence>MDFKDLYQLVLIAIMSVVTLLHVKTLASIYGHMLVVFIKMKCKHVNVHVILALLIISHHLMLVMITIVNQDCHLVRTLLVYFILMIHCGMVNSVLD</sequence>
<evidence type="ECO:0000256" key="1">
    <source>
        <dbReference type="SAM" id="Phobius"/>
    </source>
</evidence>
<name>A0A1X7SQY1_AMPQE</name>
<proteinExistence type="predicted"/>
<keyword evidence="1" id="KW-1133">Transmembrane helix</keyword>
<dbReference type="AlphaFoldDB" id="A0A1X7SQY1"/>